<name>A0A9P6FUU4_9FUNG</name>
<evidence type="ECO:0000313" key="10">
    <source>
        <dbReference type="EMBL" id="KAF9581120.1"/>
    </source>
</evidence>
<feature type="region of interest" description="Disordered" evidence="8">
    <location>
        <begin position="654"/>
        <end position="695"/>
    </location>
</feature>
<evidence type="ECO:0000259" key="9">
    <source>
        <dbReference type="PROSITE" id="PS50048"/>
    </source>
</evidence>
<dbReference type="GO" id="GO:0005634">
    <property type="term" value="C:nucleus"/>
    <property type="evidence" value="ECO:0007669"/>
    <property type="project" value="UniProtKB-SubCell"/>
</dbReference>
<keyword evidence="3" id="KW-0862">Zinc</keyword>
<keyword evidence="5" id="KW-0238">DNA-binding</keyword>
<dbReference type="InterPro" id="IPR036864">
    <property type="entry name" value="Zn2-C6_fun-type_DNA-bd_sf"/>
</dbReference>
<dbReference type="AlphaFoldDB" id="A0A9P6FUU4"/>
<dbReference type="CDD" id="cd12148">
    <property type="entry name" value="fungal_TF_MHR"/>
    <property type="match status" value="1"/>
</dbReference>
<keyword evidence="11" id="KW-1185">Reference proteome</keyword>
<keyword evidence="6" id="KW-0804">Transcription</keyword>
<dbReference type="SUPFAM" id="SSF57701">
    <property type="entry name" value="Zn2/Cys6 DNA-binding domain"/>
    <property type="match status" value="1"/>
</dbReference>
<dbReference type="InterPro" id="IPR007219">
    <property type="entry name" value="XnlR_reg_dom"/>
</dbReference>
<evidence type="ECO:0000256" key="4">
    <source>
        <dbReference type="ARBA" id="ARBA00023015"/>
    </source>
</evidence>
<evidence type="ECO:0000256" key="2">
    <source>
        <dbReference type="ARBA" id="ARBA00022723"/>
    </source>
</evidence>
<feature type="domain" description="Zn(2)-C6 fungal-type" evidence="9">
    <location>
        <begin position="16"/>
        <end position="47"/>
    </location>
</feature>
<dbReference type="Proteomes" id="UP000780801">
    <property type="component" value="Unassembled WGS sequence"/>
</dbReference>
<dbReference type="SMART" id="SM00066">
    <property type="entry name" value="GAL4"/>
    <property type="match status" value="1"/>
</dbReference>
<feature type="compositionally biased region" description="Polar residues" evidence="8">
    <location>
        <begin position="137"/>
        <end position="156"/>
    </location>
</feature>
<organism evidence="10 11">
    <name type="scientific">Lunasporangiospora selenospora</name>
    <dbReference type="NCBI Taxonomy" id="979761"/>
    <lineage>
        <taxon>Eukaryota</taxon>
        <taxon>Fungi</taxon>
        <taxon>Fungi incertae sedis</taxon>
        <taxon>Mucoromycota</taxon>
        <taxon>Mortierellomycotina</taxon>
        <taxon>Mortierellomycetes</taxon>
        <taxon>Mortierellales</taxon>
        <taxon>Mortierellaceae</taxon>
        <taxon>Lunasporangiospora</taxon>
    </lineage>
</organism>
<feature type="region of interest" description="Disordered" evidence="8">
    <location>
        <begin position="93"/>
        <end position="162"/>
    </location>
</feature>
<dbReference type="SMART" id="SM00906">
    <property type="entry name" value="Fungal_trans"/>
    <property type="match status" value="1"/>
</dbReference>
<sequence>MATIKPKKKRTAVVLGCDQCRRRKTKCDQVRPTCGPCLYAGLMECTFLLGKTPASKRKKPTSEVEILEARLETIESTYSERLSQMETLLSKVMPSDKEKKGSSKAAQASHASGSGAGATAGINKGAGASSSSSSKATQRIVTVSEPSSSVATAMDTSNDDGWMDINSPLDKAVSRPEPPWIQGVTSPSSMTTSVASPASSIAPSFASTFEQVQAESSGDDEDLGELATTMDKLRLFDASIYFGKGSMLFTSTDQNQFWDEEISFDVHDVHNIDIPIEATILPPVEVIDALFDIYYQTLGTPFFERARMVLDYCIGIPRLSTVQGLIMLSRYPRISGLGHSYRQQAITMALDLGLHRKCDRWIPDKQVQESRMRVFWCIYGADSSSASVTGRRPVIDDTEIDVPMIVPIEGESETETAQTLFLVYICRLWRIFRNIKRYIFNASEVQDMIPGSLPKSYEQQLIQWQLQLPAAIRFNFDMKPDDPQAQYNSRAGIAQMLYESALILLHKPYLSSSEHLKRSPYRSQDICIKAATKITDIAKVLAQTYPKAFELTSVAEYAMLNAVRIHVMYMKSSDAPIAQEASTQFDYILRFFREFYSSPRANCDEQSINCVLEFFDEFMHSVKGLSQATVHICAGAIKNLAIAKRSRIVGGRRVVGHGHKHGHGQSPHQSPGQEGGSGSGVTAAGGRHPKNISRLVKIGKQERAKARGGSMLMSPPLPQIGPSALTSPSATTATVTTSLHRKRHSQLQHEAQQRVSVSGFQDTSMYTTMGGVGSRSGPVTTSAGLIAGNTATNGYMHPGKLQKVSQFISPFAGPQVMESLKQFQTSKAILSQPQVMGTMQQPLGNASATASDLFPGFGGQNQHQQVLTMALQQQQQQQQQQLQIPPQQAQQLYGQIGQQVGLFDTLNPSFWNDMNTSAGLTSAAMTTSFLSGGNTSTGMMTTGVNPGQLLDGSITTSTASANITGTPTTNNGSATTVTSAGVGPGTGSALNSPSGVFAAATAVAVTNGLLNSTFYGPSATTATSANAGDAGGIIDPST</sequence>
<accession>A0A9P6FUU4</accession>
<proteinExistence type="predicted"/>
<dbReference type="GO" id="GO:0003677">
    <property type="term" value="F:DNA binding"/>
    <property type="evidence" value="ECO:0007669"/>
    <property type="project" value="UniProtKB-KW"/>
</dbReference>
<dbReference type="Gene3D" id="4.10.240.10">
    <property type="entry name" value="Zn(2)-C6 fungal-type DNA-binding domain"/>
    <property type="match status" value="1"/>
</dbReference>
<evidence type="ECO:0000256" key="6">
    <source>
        <dbReference type="ARBA" id="ARBA00023163"/>
    </source>
</evidence>
<dbReference type="PANTHER" id="PTHR31313">
    <property type="entry name" value="TY1 ENHANCER ACTIVATOR"/>
    <property type="match status" value="1"/>
</dbReference>
<dbReference type="Pfam" id="PF00172">
    <property type="entry name" value="Zn_clus"/>
    <property type="match status" value="1"/>
</dbReference>
<dbReference type="EMBL" id="JAABOA010001658">
    <property type="protein sequence ID" value="KAF9581120.1"/>
    <property type="molecule type" value="Genomic_DNA"/>
</dbReference>
<dbReference type="InterPro" id="IPR001138">
    <property type="entry name" value="Zn2Cys6_DnaBD"/>
</dbReference>
<dbReference type="InterPro" id="IPR051615">
    <property type="entry name" value="Transcr_Regulatory_Elem"/>
</dbReference>
<dbReference type="GO" id="GO:0000981">
    <property type="term" value="F:DNA-binding transcription factor activity, RNA polymerase II-specific"/>
    <property type="evidence" value="ECO:0007669"/>
    <property type="project" value="InterPro"/>
</dbReference>
<evidence type="ECO:0000256" key="5">
    <source>
        <dbReference type="ARBA" id="ARBA00023125"/>
    </source>
</evidence>
<reference evidence="10" key="1">
    <citation type="journal article" date="2020" name="Fungal Divers.">
        <title>Resolving the Mortierellaceae phylogeny through synthesis of multi-gene phylogenetics and phylogenomics.</title>
        <authorList>
            <person name="Vandepol N."/>
            <person name="Liber J."/>
            <person name="Desiro A."/>
            <person name="Na H."/>
            <person name="Kennedy M."/>
            <person name="Barry K."/>
            <person name="Grigoriev I.V."/>
            <person name="Miller A.N."/>
            <person name="O'Donnell K."/>
            <person name="Stajich J.E."/>
            <person name="Bonito G."/>
        </authorList>
    </citation>
    <scope>NUCLEOTIDE SEQUENCE</scope>
    <source>
        <strain evidence="10">KOD1015</strain>
    </source>
</reference>
<feature type="non-terminal residue" evidence="10">
    <location>
        <position position="1038"/>
    </location>
</feature>
<dbReference type="GO" id="GO:0008270">
    <property type="term" value="F:zinc ion binding"/>
    <property type="evidence" value="ECO:0007669"/>
    <property type="project" value="InterPro"/>
</dbReference>
<dbReference type="PANTHER" id="PTHR31313:SF81">
    <property type="entry name" value="TY1 ENHANCER ACTIVATOR"/>
    <property type="match status" value="1"/>
</dbReference>
<comment type="subcellular location">
    <subcellularLocation>
        <location evidence="1">Nucleus</location>
    </subcellularLocation>
</comment>
<keyword evidence="2" id="KW-0479">Metal-binding</keyword>
<feature type="compositionally biased region" description="Basic residues" evidence="8">
    <location>
        <begin position="654"/>
        <end position="663"/>
    </location>
</feature>
<protein>
    <recommendedName>
        <fullName evidence="9">Zn(2)-C6 fungal-type domain-containing protein</fullName>
    </recommendedName>
</protein>
<evidence type="ECO:0000256" key="3">
    <source>
        <dbReference type="ARBA" id="ARBA00022833"/>
    </source>
</evidence>
<comment type="caution">
    <text evidence="10">The sequence shown here is derived from an EMBL/GenBank/DDBJ whole genome shotgun (WGS) entry which is preliminary data.</text>
</comment>
<evidence type="ECO:0000256" key="8">
    <source>
        <dbReference type="SAM" id="MobiDB-lite"/>
    </source>
</evidence>
<dbReference type="Pfam" id="PF04082">
    <property type="entry name" value="Fungal_trans"/>
    <property type="match status" value="1"/>
</dbReference>
<dbReference type="GO" id="GO:0006351">
    <property type="term" value="P:DNA-templated transcription"/>
    <property type="evidence" value="ECO:0007669"/>
    <property type="project" value="InterPro"/>
</dbReference>
<evidence type="ECO:0000256" key="1">
    <source>
        <dbReference type="ARBA" id="ARBA00004123"/>
    </source>
</evidence>
<dbReference type="OrthoDB" id="4161332at2759"/>
<dbReference type="PROSITE" id="PS50048">
    <property type="entry name" value="ZN2_CY6_FUNGAL_2"/>
    <property type="match status" value="1"/>
</dbReference>
<gene>
    <name evidence="10" type="ORF">BGW38_001979</name>
</gene>
<evidence type="ECO:0000313" key="11">
    <source>
        <dbReference type="Proteomes" id="UP000780801"/>
    </source>
</evidence>
<keyword evidence="4" id="KW-0805">Transcription regulation</keyword>
<dbReference type="PROSITE" id="PS00463">
    <property type="entry name" value="ZN2_CY6_FUNGAL_1"/>
    <property type="match status" value="1"/>
</dbReference>
<keyword evidence="7" id="KW-0539">Nucleus</keyword>
<feature type="compositionally biased region" description="Low complexity" evidence="8">
    <location>
        <begin position="103"/>
        <end position="136"/>
    </location>
</feature>
<evidence type="ECO:0000256" key="7">
    <source>
        <dbReference type="ARBA" id="ARBA00023242"/>
    </source>
</evidence>
<dbReference type="CDD" id="cd00067">
    <property type="entry name" value="GAL4"/>
    <property type="match status" value="1"/>
</dbReference>